<proteinExistence type="predicted"/>
<protein>
    <submittedName>
        <fullName evidence="2">Uncharacterized protein</fullName>
    </submittedName>
</protein>
<dbReference type="Proteomes" id="UP000052982">
    <property type="component" value="Unassembled WGS sequence"/>
</dbReference>
<dbReference type="AlphaFoldDB" id="A0A101SRV9"/>
<accession>A0A101SRV9</accession>
<feature type="chain" id="PRO_5007106494" evidence="1">
    <location>
        <begin position="28"/>
        <end position="150"/>
    </location>
</feature>
<keyword evidence="1" id="KW-0732">Signal</keyword>
<dbReference type="Pfam" id="PF18968">
    <property type="entry name" value="DUF5707"/>
    <property type="match status" value="1"/>
</dbReference>
<gene>
    <name evidence="2" type="ORF">AQJ64_29960</name>
</gene>
<sequence length="150" mass="15073">MSRRTALSVVAGVVVLAGAGAFALAYAADPAPALTHGTARYAAPDGGRDGSLTFSTEVTASSGVKSLKVLAWPEKSSLAAKQPTAEEMTRAEPARCEPAGAHTVRCVYTAAVTAGDAAASPRGTWHVAVLATAEDGTATLDTKAVDFTVG</sequence>
<evidence type="ECO:0000313" key="2">
    <source>
        <dbReference type="EMBL" id="KUN79070.1"/>
    </source>
</evidence>
<dbReference type="EMBL" id="LMWW01000050">
    <property type="protein sequence ID" value="KUN79070.1"/>
    <property type="molecule type" value="Genomic_DNA"/>
</dbReference>
<dbReference type="RefSeq" id="WP_055633786.1">
    <property type="nucleotide sequence ID" value="NZ_KQ948775.1"/>
</dbReference>
<reference evidence="2 3" key="1">
    <citation type="submission" date="2015-10" db="EMBL/GenBank/DDBJ databases">
        <title>Draft genome sequence of Streptomyces griseoruber DSM 40281, type strain for the species Streptomyces griseoruber.</title>
        <authorList>
            <person name="Ruckert C."/>
            <person name="Winkler A."/>
            <person name="Kalinowski J."/>
            <person name="Kampfer P."/>
            <person name="Glaeser S."/>
        </authorList>
    </citation>
    <scope>NUCLEOTIDE SEQUENCE [LARGE SCALE GENOMIC DNA]</scope>
    <source>
        <strain evidence="2 3">DSM 40281</strain>
    </source>
</reference>
<keyword evidence="3" id="KW-1185">Reference proteome</keyword>
<comment type="caution">
    <text evidence="2">The sequence shown here is derived from an EMBL/GenBank/DDBJ whole genome shotgun (WGS) entry which is preliminary data.</text>
</comment>
<evidence type="ECO:0000256" key="1">
    <source>
        <dbReference type="SAM" id="SignalP"/>
    </source>
</evidence>
<dbReference type="OrthoDB" id="4329576at2"/>
<dbReference type="InterPro" id="IPR043761">
    <property type="entry name" value="DUF5707"/>
</dbReference>
<organism evidence="2 3">
    <name type="scientific">Streptomyces griseoruber</name>
    <dbReference type="NCBI Taxonomy" id="1943"/>
    <lineage>
        <taxon>Bacteria</taxon>
        <taxon>Bacillati</taxon>
        <taxon>Actinomycetota</taxon>
        <taxon>Actinomycetes</taxon>
        <taxon>Kitasatosporales</taxon>
        <taxon>Streptomycetaceae</taxon>
        <taxon>Streptomyces</taxon>
    </lineage>
</organism>
<name>A0A101SRV9_9ACTN</name>
<feature type="signal peptide" evidence="1">
    <location>
        <begin position="1"/>
        <end position="27"/>
    </location>
</feature>
<evidence type="ECO:0000313" key="3">
    <source>
        <dbReference type="Proteomes" id="UP000052982"/>
    </source>
</evidence>